<gene>
    <name evidence="13 16" type="primary">lysS</name>
    <name evidence="16" type="ORF">DSM107010_10240</name>
</gene>
<evidence type="ECO:0000256" key="2">
    <source>
        <dbReference type="ARBA" id="ARBA00008226"/>
    </source>
</evidence>
<comment type="cofactor">
    <cofactor evidence="13 14">
        <name>Mg(2+)</name>
        <dbReference type="ChEBI" id="CHEBI:18420"/>
    </cofactor>
    <text evidence="13 14">Binds 3 Mg(2+) ions per subunit.</text>
</comment>
<evidence type="ECO:0000256" key="4">
    <source>
        <dbReference type="ARBA" id="ARBA00022490"/>
    </source>
</evidence>
<evidence type="ECO:0000256" key="12">
    <source>
        <dbReference type="ARBA" id="ARBA00048573"/>
    </source>
</evidence>
<dbReference type="SUPFAM" id="SSF50249">
    <property type="entry name" value="Nucleic acid-binding proteins"/>
    <property type="match status" value="1"/>
</dbReference>
<dbReference type="InterPro" id="IPR012340">
    <property type="entry name" value="NA-bd_OB-fold"/>
</dbReference>
<dbReference type="AlphaFoldDB" id="A0AB37UQM1"/>
<keyword evidence="6 13" id="KW-0479">Metal-binding</keyword>
<evidence type="ECO:0000313" key="16">
    <source>
        <dbReference type="EMBL" id="RUT13749.1"/>
    </source>
</evidence>
<keyword evidence="4 13" id="KW-0963">Cytoplasm</keyword>
<evidence type="ECO:0000256" key="13">
    <source>
        <dbReference type="HAMAP-Rule" id="MF_00252"/>
    </source>
</evidence>
<dbReference type="GO" id="GO:0000049">
    <property type="term" value="F:tRNA binding"/>
    <property type="evidence" value="ECO:0007669"/>
    <property type="project" value="TreeGrafter"/>
</dbReference>
<evidence type="ECO:0000256" key="6">
    <source>
        <dbReference type="ARBA" id="ARBA00022723"/>
    </source>
</evidence>
<dbReference type="EC" id="6.1.1.6" evidence="13"/>
<keyword evidence="11 13" id="KW-0030">Aminoacyl-tRNA synthetase</keyword>
<proteinExistence type="inferred from homology"/>
<evidence type="ECO:0000313" key="17">
    <source>
        <dbReference type="Proteomes" id="UP000282574"/>
    </source>
</evidence>
<dbReference type="SUPFAM" id="SSF55681">
    <property type="entry name" value="Class II aaRS and biotin synthetases"/>
    <property type="match status" value="1"/>
</dbReference>
<dbReference type="GO" id="GO:0005829">
    <property type="term" value="C:cytosol"/>
    <property type="evidence" value="ECO:0007669"/>
    <property type="project" value="TreeGrafter"/>
</dbReference>
<dbReference type="PIRSF" id="PIRSF039101">
    <property type="entry name" value="LysRS2"/>
    <property type="match status" value="1"/>
</dbReference>
<keyword evidence="17" id="KW-1185">Reference proteome</keyword>
<evidence type="ECO:0000256" key="5">
    <source>
        <dbReference type="ARBA" id="ARBA00022598"/>
    </source>
</evidence>
<dbReference type="FunFam" id="3.30.930.10:FF:000067">
    <property type="entry name" value="Lysine--tRNA ligase"/>
    <property type="match status" value="1"/>
</dbReference>
<accession>A0AB37UQM1</accession>
<dbReference type="PANTHER" id="PTHR42918:SF15">
    <property type="entry name" value="LYSINE--TRNA LIGASE, CHLOROPLASTIC_MITOCHONDRIAL"/>
    <property type="match status" value="1"/>
</dbReference>
<comment type="subunit">
    <text evidence="3 13">Homodimer.</text>
</comment>
<dbReference type="EMBL" id="RSCK01000005">
    <property type="protein sequence ID" value="RUT13749.1"/>
    <property type="molecule type" value="Genomic_DNA"/>
</dbReference>
<dbReference type="GO" id="GO:0000287">
    <property type="term" value="F:magnesium ion binding"/>
    <property type="evidence" value="ECO:0007669"/>
    <property type="project" value="UniProtKB-UniRule"/>
</dbReference>
<keyword evidence="5 13" id="KW-0436">Ligase</keyword>
<feature type="binding site" evidence="13">
    <location>
        <position position="409"/>
    </location>
    <ligand>
        <name>Mg(2+)</name>
        <dbReference type="ChEBI" id="CHEBI:18420"/>
        <label>1</label>
    </ligand>
</feature>
<evidence type="ECO:0000256" key="8">
    <source>
        <dbReference type="ARBA" id="ARBA00022840"/>
    </source>
</evidence>
<comment type="subcellular location">
    <subcellularLocation>
        <location evidence="1 13">Cytoplasm</location>
    </subcellularLocation>
</comment>
<feature type="binding site" evidence="13">
    <location>
        <position position="416"/>
    </location>
    <ligand>
        <name>Mg(2+)</name>
        <dbReference type="ChEBI" id="CHEBI:18420"/>
        <label>2</label>
    </ligand>
</feature>
<evidence type="ECO:0000256" key="11">
    <source>
        <dbReference type="ARBA" id="ARBA00023146"/>
    </source>
</evidence>
<organism evidence="16 17">
    <name type="scientific">Chroococcidiopsis cubana SAG 39.79</name>
    <dbReference type="NCBI Taxonomy" id="388085"/>
    <lineage>
        <taxon>Bacteria</taxon>
        <taxon>Bacillati</taxon>
        <taxon>Cyanobacteriota</taxon>
        <taxon>Cyanophyceae</taxon>
        <taxon>Chroococcidiopsidales</taxon>
        <taxon>Chroococcidiopsidaceae</taxon>
        <taxon>Chroococcidiopsis</taxon>
    </lineage>
</organism>
<comment type="catalytic activity">
    <reaction evidence="12 13 14">
        <text>tRNA(Lys) + L-lysine + ATP = L-lysyl-tRNA(Lys) + AMP + diphosphate</text>
        <dbReference type="Rhea" id="RHEA:20792"/>
        <dbReference type="Rhea" id="RHEA-COMP:9696"/>
        <dbReference type="Rhea" id="RHEA-COMP:9697"/>
        <dbReference type="ChEBI" id="CHEBI:30616"/>
        <dbReference type="ChEBI" id="CHEBI:32551"/>
        <dbReference type="ChEBI" id="CHEBI:33019"/>
        <dbReference type="ChEBI" id="CHEBI:78442"/>
        <dbReference type="ChEBI" id="CHEBI:78529"/>
        <dbReference type="ChEBI" id="CHEBI:456215"/>
        <dbReference type="EC" id="6.1.1.6"/>
    </reaction>
</comment>
<keyword evidence="9 13" id="KW-0460">Magnesium</keyword>
<dbReference type="NCBIfam" id="TIGR00499">
    <property type="entry name" value="lysS_bact"/>
    <property type="match status" value="1"/>
</dbReference>
<reference evidence="16 17" key="1">
    <citation type="journal article" date="2019" name="Genome Biol. Evol.">
        <title>Day and night: Metabolic profiles and evolutionary relationships of six axenic non-marine cyanobacteria.</title>
        <authorList>
            <person name="Will S.E."/>
            <person name="Henke P."/>
            <person name="Boedeker C."/>
            <person name="Huang S."/>
            <person name="Brinkmann H."/>
            <person name="Rohde M."/>
            <person name="Jarek M."/>
            <person name="Friedl T."/>
            <person name="Seufert S."/>
            <person name="Schumacher M."/>
            <person name="Overmann J."/>
            <person name="Neumann-Schaal M."/>
            <person name="Petersen J."/>
        </authorList>
    </citation>
    <scope>NUCLEOTIDE SEQUENCE [LARGE SCALE GENOMIC DNA]</scope>
    <source>
        <strain evidence="16 17">SAG 39.79</strain>
    </source>
</reference>
<dbReference type="PRINTS" id="PR00982">
    <property type="entry name" value="TRNASYNTHLYS"/>
</dbReference>
<comment type="similarity">
    <text evidence="2 13">Belongs to the class-II aminoacyl-tRNA synthetase family.</text>
</comment>
<dbReference type="Proteomes" id="UP000282574">
    <property type="component" value="Unassembled WGS sequence"/>
</dbReference>
<dbReference type="InterPro" id="IPR006195">
    <property type="entry name" value="aa-tRNA-synth_II"/>
</dbReference>
<dbReference type="GO" id="GO:0006430">
    <property type="term" value="P:lysyl-tRNA aminoacylation"/>
    <property type="evidence" value="ECO:0007669"/>
    <property type="project" value="UniProtKB-UniRule"/>
</dbReference>
<evidence type="ECO:0000256" key="1">
    <source>
        <dbReference type="ARBA" id="ARBA00004496"/>
    </source>
</evidence>
<dbReference type="GO" id="GO:0005524">
    <property type="term" value="F:ATP binding"/>
    <property type="evidence" value="ECO:0007669"/>
    <property type="project" value="UniProtKB-UniRule"/>
</dbReference>
<keyword evidence="7 13" id="KW-0547">Nucleotide-binding</keyword>
<keyword evidence="10 13" id="KW-0648">Protein biosynthesis</keyword>
<feature type="binding site" evidence="13">
    <location>
        <position position="416"/>
    </location>
    <ligand>
        <name>Mg(2+)</name>
        <dbReference type="ChEBI" id="CHEBI:18420"/>
        <label>1</label>
    </ligand>
</feature>
<dbReference type="InterPro" id="IPR045864">
    <property type="entry name" value="aa-tRNA-synth_II/BPL/LPL"/>
</dbReference>
<dbReference type="Gene3D" id="2.40.50.140">
    <property type="entry name" value="Nucleic acid-binding proteins"/>
    <property type="match status" value="1"/>
</dbReference>
<dbReference type="Pfam" id="PF01336">
    <property type="entry name" value="tRNA_anti-codon"/>
    <property type="match status" value="1"/>
</dbReference>
<name>A0AB37UQM1_9CYAN</name>
<dbReference type="InterPro" id="IPR018149">
    <property type="entry name" value="Lys-tRNA-synth_II_C"/>
</dbReference>
<evidence type="ECO:0000259" key="15">
    <source>
        <dbReference type="PROSITE" id="PS50862"/>
    </source>
</evidence>
<dbReference type="HAMAP" id="MF_00252">
    <property type="entry name" value="Lys_tRNA_synth_class2"/>
    <property type="match status" value="1"/>
</dbReference>
<dbReference type="PANTHER" id="PTHR42918">
    <property type="entry name" value="LYSYL-TRNA SYNTHETASE"/>
    <property type="match status" value="1"/>
</dbReference>
<evidence type="ECO:0000256" key="14">
    <source>
        <dbReference type="RuleBase" id="RU000336"/>
    </source>
</evidence>
<protein>
    <recommendedName>
        <fullName evidence="13">Lysine--tRNA ligase</fullName>
        <ecNumber evidence="13">6.1.1.6</ecNumber>
    </recommendedName>
    <alternativeName>
        <fullName evidence="13">Lysyl-tRNA synthetase</fullName>
        <shortName evidence="13">LysRS</shortName>
    </alternativeName>
</protein>
<evidence type="ECO:0000256" key="3">
    <source>
        <dbReference type="ARBA" id="ARBA00011738"/>
    </source>
</evidence>
<dbReference type="InterPro" id="IPR004364">
    <property type="entry name" value="Aa-tRNA-synt_II"/>
</dbReference>
<dbReference type="RefSeq" id="WP_015154615.1">
    <property type="nucleotide sequence ID" value="NZ_JAVKZF010000001.1"/>
</dbReference>
<feature type="domain" description="Aminoacyl-transfer RNA synthetases class-II family profile" evidence="15">
    <location>
        <begin position="178"/>
        <end position="497"/>
    </location>
</feature>
<dbReference type="NCBIfam" id="NF001756">
    <property type="entry name" value="PRK00484.1"/>
    <property type="match status" value="1"/>
</dbReference>
<dbReference type="FunFam" id="2.40.50.140:FF:000024">
    <property type="entry name" value="Lysine--tRNA ligase"/>
    <property type="match status" value="1"/>
</dbReference>
<dbReference type="CDD" id="cd00775">
    <property type="entry name" value="LysRS_core"/>
    <property type="match status" value="1"/>
</dbReference>
<evidence type="ECO:0000256" key="10">
    <source>
        <dbReference type="ARBA" id="ARBA00022917"/>
    </source>
</evidence>
<dbReference type="Pfam" id="PF00152">
    <property type="entry name" value="tRNA-synt_2"/>
    <property type="match status" value="1"/>
</dbReference>
<sequence>MAEEDIRATRLEKVEQLRQLGLNPYAYRWESTHHAAQLQEKYADLPNGEEVEIEVAIAGRIIARRVFGKLAFFGLQDETGTIQLYLDKKRIDTTMAEIDPDAFNHLKQLTDAGDILGAKGTIKRTEKGELSVFVNQYAILTKSLLPLPDKWHGLTDVAKRYRQRYVDLIVNPEVRQTFRRRAQITAGIRRFLEQQGFIEIETPVLQAEAGGADARPFITHHNTLEMDLYLRIATELHLKRLVVGGFEKVFELGRIFRNEGVSTRHNPEFTSIEIYQAYADYHDVMQLVENIITTVTREVLGTLQITYQDEAIDLTPPWRRVTMHDLVQEKTGLDFHAFSSLDEAKVAAKQAGIQAVEECTSIGKLLNETFEQSCEATLIQPTYVIDYPVEISPLSKPHRSKPGLVERFELFVAGRETANGFSELSDPIDQRQRLEAQAARKAAGDLEAQGVDEDFLTALEYGLPPTGGVGIGIDRLVMLLTDCASIRDAIAFPLLKPEASE</sequence>
<dbReference type="CDD" id="cd04322">
    <property type="entry name" value="LysRS_N"/>
    <property type="match status" value="1"/>
</dbReference>
<dbReference type="PROSITE" id="PS50862">
    <property type="entry name" value="AA_TRNA_LIGASE_II"/>
    <property type="match status" value="1"/>
</dbReference>
<dbReference type="GO" id="GO:0004824">
    <property type="term" value="F:lysine-tRNA ligase activity"/>
    <property type="evidence" value="ECO:0007669"/>
    <property type="project" value="UniProtKB-UniRule"/>
</dbReference>
<dbReference type="Gene3D" id="3.30.930.10">
    <property type="entry name" value="Bira Bifunctional Protein, Domain 2"/>
    <property type="match status" value="1"/>
</dbReference>
<dbReference type="InterPro" id="IPR034762">
    <property type="entry name" value="Lys-tRNA-ligase_II_bac/euk"/>
</dbReference>
<dbReference type="InterPro" id="IPR044136">
    <property type="entry name" value="Lys-tRNA-ligase_II_N"/>
</dbReference>
<evidence type="ECO:0000256" key="7">
    <source>
        <dbReference type="ARBA" id="ARBA00022741"/>
    </source>
</evidence>
<evidence type="ECO:0000256" key="9">
    <source>
        <dbReference type="ARBA" id="ARBA00022842"/>
    </source>
</evidence>
<keyword evidence="8 13" id="KW-0067">ATP-binding</keyword>
<dbReference type="InterPro" id="IPR002313">
    <property type="entry name" value="Lys-tRNA-ligase_II"/>
</dbReference>
<dbReference type="InterPro" id="IPR004365">
    <property type="entry name" value="NA-bd_OB_tRNA"/>
</dbReference>
<comment type="caution">
    <text evidence="16">The sequence shown here is derived from an EMBL/GenBank/DDBJ whole genome shotgun (WGS) entry which is preliminary data.</text>
</comment>